<reference evidence="4" key="3">
    <citation type="submission" date="2023-06" db="EMBL/GenBank/DDBJ databases">
        <title>Itaconate inhibition of nontuberculous mycobacteria.</title>
        <authorList>
            <person name="Spilker T."/>
        </authorList>
    </citation>
    <scope>NUCLEOTIDE SEQUENCE [LARGE SCALE GENOMIC DNA]</scope>
    <source>
        <strain evidence="4">FLAC1071</strain>
    </source>
</reference>
<dbReference type="EMBL" id="JASZZX010000028">
    <property type="protein sequence ID" value="MDM3928920.1"/>
    <property type="molecule type" value="Genomic_DNA"/>
</dbReference>
<reference evidence="1 3" key="1">
    <citation type="journal article" date="2017" name="Lancet Infect. Dis.">
        <title>Global outbreak of severe Mycobacterium chimaera disease after cardiac surgery: a molecular epidemiological study.</title>
        <authorList>
            <person name="van Ingen J."/>
            <person name="Kohl T."/>
            <person name="Kranzer K."/>
            <person name="Hasse B."/>
            <person name="Keller P."/>
            <person name="Szafranska A."/>
            <person name="Hillemann D."/>
            <person name="Chand M."/>
            <person name="Schreiber P."/>
            <person name="Sommerstein R."/>
            <person name="Berger C."/>
            <person name="Genoni M."/>
            <person name="Ruegg C."/>
            <person name="Troillet N."/>
            <person name="Widmer A.F."/>
            <person name="Becker S.L."/>
            <person name="Herrmann M."/>
            <person name="Eckmanns T."/>
            <person name="Haller S."/>
            <person name="Hoeller C."/>
            <person name="Debast S.B."/>
            <person name="Wolfhagen M.J."/>
            <person name="Hopman J."/>
            <person name="Kluytmans J."/>
            <person name="Langelaar M."/>
            <person name="Notermans D.W."/>
            <person name="ten Oever J."/>
            <person name="van den Barselaar P."/>
            <person name="Vonk A.B.A."/>
            <person name="Vos M.C."/>
            <person name="Ahmed N."/>
            <person name="Brown T."/>
            <person name="Crook D."/>
            <person name="Lamagni T."/>
            <person name="Phin N."/>
            <person name="Smith E.G."/>
            <person name="Zambon M."/>
            <person name="Serr A."/>
            <person name="Goetting T."/>
            <person name="Ebner W."/>
            <person name="Thuermer A."/>
            <person name="Utpatel C."/>
            <person name="Sproer C."/>
            <person name="Bunk B."/>
            <person name="Nubel U."/>
            <person name="Bloemberg G."/>
            <person name="Bottger E."/>
            <person name="Niemann S."/>
            <person name="Wagner D."/>
            <person name="Sax H."/>
        </authorList>
    </citation>
    <scope>NUCLEOTIDE SEQUENCE [LARGE SCALE GENOMIC DNA]</scope>
    <source>
        <strain evidence="1 3">ZUERICH-2</strain>
    </source>
</reference>
<dbReference type="Pfam" id="PF10936">
    <property type="entry name" value="DUF2617"/>
    <property type="match status" value="1"/>
</dbReference>
<evidence type="ECO:0000313" key="2">
    <source>
        <dbReference type="EMBL" id="MDM3928920.1"/>
    </source>
</evidence>
<organism evidence="1 3">
    <name type="scientific">Mycobacterium intracellulare subsp. chimaera</name>
    <dbReference type="NCBI Taxonomy" id="222805"/>
    <lineage>
        <taxon>Bacteria</taxon>
        <taxon>Bacillati</taxon>
        <taxon>Actinomycetota</taxon>
        <taxon>Actinomycetes</taxon>
        <taxon>Mycobacteriales</taxon>
        <taxon>Mycobacteriaceae</taxon>
        <taxon>Mycobacterium</taxon>
        <taxon>Mycobacterium avium complex (MAC)</taxon>
    </lineage>
</organism>
<dbReference type="Proteomes" id="UP001529272">
    <property type="component" value="Unassembled WGS sequence"/>
</dbReference>
<dbReference type="AlphaFoldDB" id="A0A7U5MMD2"/>
<name>A0A7U5MMD2_MYCIT</name>
<dbReference type="Proteomes" id="UP000198286">
    <property type="component" value="Chromosome"/>
</dbReference>
<reference evidence="2 4" key="2">
    <citation type="submission" date="2023-06" db="EMBL/GenBank/DDBJ databases">
        <title>Itaconate inhibition of nontuberculous mycobacteria.</title>
        <authorList>
            <person name="Breen P."/>
            <person name="Zimbric M."/>
            <person name="Caverly L."/>
        </authorList>
    </citation>
    <scope>NUCLEOTIDE SEQUENCE [LARGE SCALE GENOMIC DNA]</scope>
    <source>
        <strain evidence="2 4">FLAC1071</strain>
    </source>
</reference>
<evidence type="ECO:0000313" key="1">
    <source>
        <dbReference type="EMBL" id="ASL16189.1"/>
    </source>
</evidence>
<dbReference type="RefSeq" id="WP_192579395.1">
    <property type="nucleotide sequence ID" value="NZ_CP015267.1"/>
</dbReference>
<dbReference type="InterPro" id="IPR024486">
    <property type="entry name" value="DUF2617"/>
</dbReference>
<accession>A0A7U5MMD2</accession>
<evidence type="ECO:0000313" key="3">
    <source>
        <dbReference type="Proteomes" id="UP000198286"/>
    </source>
</evidence>
<sequence length="171" mass="18268">MPLHQLAVTPADVSGQRLGLALNAPVPAPLATCRLDHPCGAGALLLGVLGASHVVAVEHAARRFSEEISCTARNLGADLPERTDAPGYRLQSRTDARDEADFRRLAHDLRGRCARQAGWLGGTFPGDDAALTVLAAEPDGAGWRWRTWHLYPERPAGSGGTVVHTASRWQP</sequence>
<dbReference type="EMBL" id="CP015267">
    <property type="protein sequence ID" value="ASL16189.1"/>
    <property type="molecule type" value="Genomic_DNA"/>
</dbReference>
<reference evidence="2" key="4">
    <citation type="submission" date="2023-06" db="EMBL/GenBank/DDBJ databases">
        <authorList>
            <person name="Spilker T."/>
        </authorList>
    </citation>
    <scope>NUCLEOTIDE SEQUENCE</scope>
    <source>
        <strain evidence="2">FLAC1071</strain>
    </source>
</reference>
<protein>
    <submittedName>
        <fullName evidence="2">DUF2617 family protein</fullName>
    </submittedName>
</protein>
<keyword evidence="4" id="KW-1185">Reference proteome</keyword>
<evidence type="ECO:0000313" key="4">
    <source>
        <dbReference type="Proteomes" id="UP001529272"/>
    </source>
</evidence>
<proteinExistence type="predicted"/>
<gene>
    <name evidence="1" type="ORF">MYCOZU2_03810</name>
    <name evidence="2" type="ORF">QRB35_23315</name>
</gene>